<comment type="catalytic activity">
    <reaction evidence="12">
        <text>K(+)(in) + H(+)(out) = K(+)(out) + H(+)(in)</text>
        <dbReference type="Rhea" id="RHEA:29467"/>
        <dbReference type="ChEBI" id="CHEBI:15378"/>
        <dbReference type="ChEBI" id="CHEBI:29103"/>
    </reaction>
</comment>
<keyword evidence="5" id="KW-0630">Potassium</keyword>
<organism evidence="17 18">
    <name type="scientific">Cucumis melo var. makuwa</name>
    <name type="common">Oriental melon</name>
    <dbReference type="NCBI Taxonomy" id="1194695"/>
    <lineage>
        <taxon>Eukaryota</taxon>
        <taxon>Viridiplantae</taxon>
        <taxon>Streptophyta</taxon>
        <taxon>Embryophyta</taxon>
        <taxon>Tracheophyta</taxon>
        <taxon>Spermatophyta</taxon>
        <taxon>Magnoliopsida</taxon>
        <taxon>eudicotyledons</taxon>
        <taxon>Gunneridae</taxon>
        <taxon>Pentapetalae</taxon>
        <taxon>rosids</taxon>
        <taxon>fabids</taxon>
        <taxon>Cucurbitales</taxon>
        <taxon>Cucurbitaceae</taxon>
        <taxon>Benincaseae</taxon>
        <taxon>Cucumis</taxon>
    </lineage>
</organism>
<dbReference type="PANTHER" id="PTHR10110">
    <property type="entry name" value="SODIUM/HYDROGEN EXCHANGER"/>
    <property type="match status" value="1"/>
</dbReference>
<dbReference type="GO" id="GO:0015385">
    <property type="term" value="F:sodium:proton antiporter activity"/>
    <property type="evidence" value="ECO:0007669"/>
    <property type="project" value="InterPro"/>
</dbReference>
<sequence>MAMEDEAQIMLISPADPKGSPVKDQQAAGVGILLQIMMLVLSFVLGHVLRRHRLYFLPEASASLLIGILSSFPFSSSSIADVSCGRNELAKFPHVLLLQGMSGFSLSPKPFFSNFGAIVTFAILGTFIASVVTGGLVYLGGLAFLMYRLPFVECLMFGALISATDPVTVLSIFQELGTDVNLYALVFGESVLNDAMAISLYRTMSLVRSHAYSGKNFFFVIVRFLETFVGSLSAGPLNFPYLNLLVPLSSLQNLECCLFVLFPYFSYMLAEGFGLSGIVSILFTGMVMKHYTYSNLSQSSQQFVAEFFHLISSLAETFIFIYMGLDIAMEQHSWSHVGFIFFSILFIGVARAANVFSCAYLVNLVRPAHRKIPSNHQKALWYSGLRGAMAFALALQSIHDLPDGHGQTIFTATTAIVVLTVLLIGGSTGTMLEALQVVGDSDDHEYSLTETTDASNGYIAPYNDEGSSRSRIKMKLKEFHESTASFTALNRNYLTPFFKSRSGDDEEDDNSKNDLNSVHGFNS</sequence>
<dbReference type="GO" id="GO:0005886">
    <property type="term" value="C:plasma membrane"/>
    <property type="evidence" value="ECO:0007669"/>
    <property type="project" value="TreeGrafter"/>
</dbReference>
<feature type="transmembrane region" description="Helical" evidence="15">
    <location>
        <begin position="56"/>
        <end position="74"/>
    </location>
</feature>
<feature type="region of interest" description="Disordered" evidence="14">
    <location>
        <begin position="500"/>
        <end position="523"/>
    </location>
</feature>
<dbReference type="OrthoDB" id="196264at2759"/>
<feature type="transmembrane region" description="Helical" evidence="15">
    <location>
        <begin position="115"/>
        <end position="139"/>
    </location>
</feature>
<reference evidence="17 18" key="1">
    <citation type="submission" date="2019-08" db="EMBL/GenBank/DDBJ databases">
        <title>Draft genome sequences of two oriental melons (Cucumis melo L. var makuwa).</title>
        <authorList>
            <person name="Kwon S.-Y."/>
        </authorList>
    </citation>
    <scope>NUCLEOTIDE SEQUENCE [LARGE SCALE GENOMIC DNA]</scope>
    <source>
        <strain evidence="18">cv. SW 3</strain>
        <tissue evidence="17">Leaf</tissue>
    </source>
</reference>
<evidence type="ECO:0000256" key="14">
    <source>
        <dbReference type="SAM" id="MobiDB-lite"/>
    </source>
</evidence>
<dbReference type="Proteomes" id="UP000321393">
    <property type="component" value="Unassembled WGS sequence"/>
</dbReference>
<keyword evidence="3" id="KW-0633">Potassium transport</keyword>
<evidence type="ECO:0000256" key="10">
    <source>
        <dbReference type="ARBA" id="ARBA00023201"/>
    </source>
</evidence>
<evidence type="ECO:0000256" key="5">
    <source>
        <dbReference type="ARBA" id="ARBA00022958"/>
    </source>
</evidence>
<dbReference type="NCBIfam" id="TIGR00840">
    <property type="entry name" value="b_cpa1"/>
    <property type="match status" value="1"/>
</dbReference>
<gene>
    <name evidence="17" type="ORF">E6C27_scaffold795G00940</name>
</gene>
<evidence type="ECO:0000256" key="6">
    <source>
        <dbReference type="ARBA" id="ARBA00022989"/>
    </source>
</evidence>
<comment type="caution">
    <text evidence="17">The sequence shown here is derived from an EMBL/GenBank/DDBJ whole genome shotgun (WGS) entry which is preliminary data.</text>
</comment>
<name>A0A5A7TKZ1_CUCMM</name>
<evidence type="ECO:0000256" key="12">
    <source>
        <dbReference type="ARBA" id="ARBA00047912"/>
    </source>
</evidence>
<dbReference type="PANTHER" id="PTHR10110:SF127">
    <property type="entry name" value="SODIUM_HYDROGEN EXCHANGER 5-RELATED"/>
    <property type="match status" value="1"/>
</dbReference>
<comment type="similarity">
    <text evidence="13">Belongs to the monovalent cation:proton antiporter 1 (CPA1) transporter (TC 2.A.36) family.</text>
</comment>
<dbReference type="AlphaFoldDB" id="A0A5A7TKZ1"/>
<keyword evidence="6 15" id="KW-1133">Transmembrane helix</keyword>
<evidence type="ECO:0000256" key="13">
    <source>
        <dbReference type="RuleBase" id="RU003722"/>
    </source>
</evidence>
<feature type="transmembrane region" description="Helical" evidence="15">
    <location>
        <begin position="379"/>
        <end position="398"/>
    </location>
</feature>
<accession>A0A5A7TKZ1</accession>
<dbReference type="GO" id="GO:0098719">
    <property type="term" value="P:sodium ion import across plasma membrane"/>
    <property type="evidence" value="ECO:0007669"/>
    <property type="project" value="TreeGrafter"/>
</dbReference>
<protein>
    <recommendedName>
        <fullName evidence="13">Sodium/hydrogen exchanger</fullName>
    </recommendedName>
</protein>
<comment type="catalytic activity">
    <reaction evidence="11">
        <text>Na(+)(in) + H(+)(out) = Na(+)(out) + H(+)(in)</text>
        <dbReference type="Rhea" id="RHEA:29419"/>
        <dbReference type="ChEBI" id="CHEBI:15378"/>
        <dbReference type="ChEBI" id="CHEBI:29101"/>
    </reaction>
</comment>
<keyword evidence="10 13" id="KW-0739">Sodium transport</keyword>
<keyword evidence="9 15" id="KW-0472">Membrane</keyword>
<keyword evidence="2 13" id="KW-0813">Transport</keyword>
<dbReference type="Pfam" id="PF00999">
    <property type="entry name" value="Na_H_Exchanger"/>
    <property type="match status" value="1"/>
</dbReference>
<keyword evidence="13" id="KW-0050">Antiport</keyword>
<dbReference type="InterPro" id="IPR006153">
    <property type="entry name" value="Cation/H_exchanger_TM"/>
</dbReference>
<evidence type="ECO:0000256" key="1">
    <source>
        <dbReference type="ARBA" id="ARBA00004141"/>
    </source>
</evidence>
<dbReference type="GO" id="GO:0051453">
    <property type="term" value="P:regulation of intracellular pH"/>
    <property type="evidence" value="ECO:0007669"/>
    <property type="project" value="TreeGrafter"/>
</dbReference>
<feature type="transmembrane region" description="Helical" evidence="15">
    <location>
        <begin position="337"/>
        <end position="359"/>
    </location>
</feature>
<keyword evidence="7" id="KW-0915">Sodium</keyword>
<feature type="compositionally biased region" description="Polar residues" evidence="14">
    <location>
        <begin position="513"/>
        <end position="523"/>
    </location>
</feature>
<evidence type="ECO:0000256" key="7">
    <source>
        <dbReference type="ARBA" id="ARBA00023053"/>
    </source>
</evidence>
<feature type="transmembrane region" description="Helical" evidence="15">
    <location>
        <begin position="259"/>
        <end position="283"/>
    </location>
</feature>
<evidence type="ECO:0000256" key="3">
    <source>
        <dbReference type="ARBA" id="ARBA00022538"/>
    </source>
</evidence>
<keyword evidence="8 13" id="KW-0406">Ion transport</keyword>
<dbReference type="EMBL" id="SSTE01016125">
    <property type="protein sequence ID" value="KAA0042377.1"/>
    <property type="molecule type" value="Genomic_DNA"/>
</dbReference>
<feature type="transmembrane region" description="Helical" evidence="15">
    <location>
        <begin position="303"/>
        <end position="325"/>
    </location>
</feature>
<proteinExistence type="inferred from homology"/>
<dbReference type="Gene3D" id="6.10.140.1330">
    <property type="match status" value="1"/>
</dbReference>
<evidence type="ECO:0000256" key="9">
    <source>
        <dbReference type="ARBA" id="ARBA00023136"/>
    </source>
</evidence>
<evidence type="ECO:0000313" key="17">
    <source>
        <dbReference type="EMBL" id="KAA0042377.1"/>
    </source>
</evidence>
<dbReference type="InterPro" id="IPR018422">
    <property type="entry name" value="Cation/H_exchanger_CPA1"/>
</dbReference>
<feature type="domain" description="Cation/H+ exchanger transmembrane" evidence="16">
    <location>
        <begin position="42"/>
        <end position="433"/>
    </location>
</feature>
<dbReference type="GO" id="GO:0015386">
    <property type="term" value="F:potassium:proton antiporter activity"/>
    <property type="evidence" value="ECO:0007669"/>
    <property type="project" value="TreeGrafter"/>
</dbReference>
<keyword evidence="4 13" id="KW-0812">Transmembrane</keyword>
<evidence type="ECO:0000256" key="15">
    <source>
        <dbReference type="SAM" id="Phobius"/>
    </source>
</evidence>
<evidence type="ECO:0000313" key="18">
    <source>
        <dbReference type="Proteomes" id="UP000321393"/>
    </source>
</evidence>
<dbReference type="InterPro" id="IPR004709">
    <property type="entry name" value="NaH_exchanger"/>
</dbReference>
<evidence type="ECO:0000256" key="4">
    <source>
        <dbReference type="ARBA" id="ARBA00022692"/>
    </source>
</evidence>
<feature type="transmembrane region" description="Helical" evidence="15">
    <location>
        <begin position="27"/>
        <end position="49"/>
    </location>
</feature>
<evidence type="ECO:0000256" key="8">
    <source>
        <dbReference type="ARBA" id="ARBA00023065"/>
    </source>
</evidence>
<dbReference type="PRINTS" id="PR01084">
    <property type="entry name" value="NAHEXCHNGR"/>
</dbReference>
<feature type="transmembrane region" description="Helical" evidence="15">
    <location>
        <begin position="404"/>
        <end position="425"/>
    </location>
</feature>
<evidence type="ECO:0000256" key="11">
    <source>
        <dbReference type="ARBA" id="ARBA00047524"/>
    </source>
</evidence>
<dbReference type="GO" id="GO:0005768">
    <property type="term" value="C:endosome"/>
    <property type="evidence" value="ECO:0007669"/>
    <property type="project" value="TreeGrafter"/>
</dbReference>
<feature type="transmembrane region" description="Helical" evidence="15">
    <location>
        <begin position="216"/>
        <end position="239"/>
    </location>
</feature>
<evidence type="ECO:0000256" key="2">
    <source>
        <dbReference type="ARBA" id="ARBA00022448"/>
    </source>
</evidence>
<evidence type="ECO:0000259" key="16">
    <source>
        <dbReference type="Pfam" id="PF00999"/>
    </source>
</evidence>
<comment type="subcellular location">
    <subcellularLocation>
        <location evidence="1">Membrane</location>
        <topology evidence="1">Multi-pass membrane protein</topology>
    </subcellularLocation>
</comment>